<dbReference type="AlphaFoldDB" id="A0A318SML9"/>
<evidence type="ECO:0000313" key="3">
    <source>
        <dbReference type="Proteomes" id="UP000248326"/>
    </source>
</evidence>
<proteinExistence type="predicted"/>
<evidence type="ECO:0000313" key="2">
    <source>
        <dbReference type="EMBL" id="PYE53781.1"/>
    </source>
</evidence>
<keyword evidence="3" id="KW-1185">Reference proteome</keyword>
<dbReference type="OrthoDB" id="9806213at2"/>
<evidence type="ECO:0000256" key="1">
    <source>
        <dbReference type="SAM" id="SignalP"/>
    </source>
</evidence>
<reference evidence="2 3" key="1">
    <citation type="submission" date="2018-06" db="EMBL/GenBank/DDBJ databases">
        <title>Genomic Encyclopedia of Type Strains, Phase IV (KMG-IV): sequencing the most valuable type-strain genomes for metagenomic binning, comparative biology and taxonomic classification.</title>
        <authorList>
            <person name="Goeker M."/>
        </authorList>
    </citation>
    <scope>NUCLEOTIDE SEQUENCE [LARGE SCALE GENOMIC DNA]</scope>
    <source>
        <strain evidence="2 3">DSM 18048</strain>
    </source>
</reference>
<feature type="signal peptide" evidence="1">
    <location>
        <begin position="1"/>
        <end position="23"/>
    </location>
</feature>
<dbReference type="EMBL" id="QJSX01000007">
    <property type="protein sequence ID" value="PYE53781.1"/>
    <property type="molecule type" value="Genomic_DNA"/>
</dbReference>
<organism evidence="2 3">
    <name type="scientific">Deinococcus yavapaiensis KR-236</name>
    <dbReference type="NCBI Taxonomy" id="694435"/>
    <lineage>
        <taxon>Bacteria</taxon>
        <taxon>Thermotogati</taxon>
        <taxon>Deinococcota</taxon>
        <taxon>Deinococci</taxon>
        <taxon>Deinococcales</taxon>
        <taxon>Deinococcaceae</taxon>
        <taxon>Deinococcus</taxon>
    </lineage>
</organism>
<sequence length="296" mass="32609">MSARSLCRILLAALLSGAVPALAADDLTPLSDEFTDARTLSSWRRADEVEGWPSRWKALDVNATFPGELYVEPQTSEWYADWQAPFLFKLVTGDFVVTTRVLVTGRRGGVPDRAFSLLGLMARAPRSDTAASWSAGHENWLFLTVGTGDGGVSQFEAKTTVRSASTLELTPARPGWVELRLARIGASFVLLHRFEGEAWALHRVFERPDLPATLQVGVNAYTDYDTILKFLQRGAYQPAWANGHVLPDGQPDLRGRVDFVRFQRPIVPTAWRLGGLANVAAQDVLRSLAFPSFAQP</sequence>
<dbReference type="Proteomes" id="UP000248326">
    <property type="component" value="Unassembled WGS sequence"/>
</dbReference>
<comment type="caution">
    <text evidence="2">The sequence shown here is derived from an EMBL/GenBank/DDBJ whole genome shotgun (WGS) entry which is preliminary data.</text>
</comment>
<name>A0A318SML9_9DEIO</name>
<feature type="chain" id="PRO_5016356344" evidence="1">
    <location>
        <begin position="24"/>
        <end position="296"/>
    </location>
</feature>
<gene>
    <name evidence="2" type="ORF">DES52_10739</name>
</gene>
<dbReference type="Gene3D" id="2.60.120.200">
    <property type="match status" value="1"/>
</dbReference>
<dbReference type="RefSeq" id="WP_110886693.1">
    <property type="nucleotide sequence ID" value="NZ_QJSX01000007.1"/>
</dbReference>
<protein>
    <submittedName>
        <fullName evidence="2">Regulation of enolase protein 1 (Concanavalin A-like superfamily)</fullName>
    </submittedName>
</protein>
<accession>A0A318SML9</accession>
<keyword evidence="1" id="KW-0732">Signal</keyword>